<dbReference type="InterPro" id="IPR001127">
    <property type="entry name" value="PTS_EIIA_1_perm"/>
</dbReference>
<protein>
    <submittedName>
        <fullName evidence="8">PTS system N-acetylglucosamine-specific EIIA component</fullName>
    </submittedName>
</protein>
<keyword evidence="3" id="KW-0762">Sugar transport</keyword>
<comment type="subcellular location">
    <subcellularLocation>
        <location evidence="1">Cytoplasm</location>
    </subcellularLocation>
</comment>
<keyword evidence="6" id="KW-0418">Kinase</keyword>
<dbReference type="STRING" id="478801.Ksed_16940"/>
<reference evidence="8 9" key="1">
    <citation type="journal article" date="2009" name="Stand. Genomic Sci.">
        <title>Complete genome sequence of Kytococcus sedentarius type strain (541).</title>
        <authorList>
            <person name="Sims D."/>
            <person name="Brettin T."/>
            <person name="Detter J.C."/>
            <person name="Han C."/>
            <person name="Lapidus A."/>
            <person name="Copeland A."/>
            <person name="Glavina Del Rio T."/>
            <person name="Nolan M."/>
            <person name="Chen F."/>
            <person name="Lucas S."/>
            <person name="Tice H."/>
            <person name="Cheng J.F."/>
            <person name="Bruce D."/>
            <person name="Goodwin L."/>
            <person name="Pitluck S."/>
            <person name="Ovchinnikova G."/>
            <person name="Pati A."/>
            <person name="Ivanova N."/>
            <person name="Mavrommatis K."/>
            <person name="Chen A."/>
            <person name="Palaniappan K."/>
            <person name="D'haeseleer P."/>
            <person name="Chain P."/>
            <person name="Bristow J."/>
            <person name="Eisen J.A."/>
            <person name="Markowitz V."/>
            <person name="Hugenholtz P."/>
            <person name="Schneider S."/>
            <person name="Goker M."/>
            <person name="Pukall R."/>
            <person name="Kyrpides N.C."/>
            <person name="Klenk H.P."/>
        </authorList>
    </citation>
    <scope>NUCLEOTIDE SEQUENCE [LARGE SCALE GENOMIC DNA]</scope>
    <source>
        <strain evidence="9">ATCC 14392 / DSM 20547 / JCM 11482 / CCUG 33030 / NBRC 15357 / NCTC 11040 / CCM 314 / 541</strain>
    </source>
</reference>
<dbReference type="EMBL" id="CP001686">
    <property type="protein sequence ID" value="ACV06709.1"/>
    <property type="molecule type" value="Genomic_DNA"/>
</dbReference>
<dbReference type="eggNOG" id="COG2190">
    <property type="taxonomic scope" value="Bacteria"/>
</dbReference>
<dbReference type="Gene3D" id="2.70.70.10">
    <property type="entry name" value="Glucose Permease (Domain IIA)"/>
    <property type="match status" value="1"/>
</dbReference>
<evidence type="ECO:0000256" key="5">
    <source>
        <dbReference type="ARBA" id="ARBA00022683"/>
    </source>
</evidence>
<evidence type="ECO:0000259" key="7">
    <source>
        <dbReference type="PROSITE" id="PS51093"/>
    </source>
</evidence>
<keyword evidence="9" id="KW-1185">Reference proteome</keyword>
<dbReference type="AlphaFoldDB" id="C7NIS1"/>
<dbReference type="InterPro" id="IPR011055">
    <property type="entry name" value="Dup_hybrid_motif"/>
</dbReference>
<evidence type="ECO:0000256" key="3">
    <source>
        <dbReference type="ARBA" id="ARBA00022597"/>
    </source>
</evidence>
<dbReference type="KEGG" id="kse:Ksed_16940"/>
<feature type="domain" description="PTS EIIA type-1" evidence="7">
    <location>
        <begin position="20"/>
        <end position="128"/>
    </location>
</feature>
<organism evidence="8 9">
    <name type="scientific">Kytococcus sedentarius (strain ATCC 14392 / DSM 20547 / JCM 11482 / CCUG 33030 / NBRC 15357 / NCTC 11040 / CCM 314 / 541)</name>
    <name type="common">Micrococcus sedentarius</name>
    <dbReference type="NCBI Taxonomy" id="478801"/>
    <lineage>
        <taxon>Bacteria</taxon>
        <taxon>Bacillati</taxon>
        <taxon>Actinomycetota</taxon>
        <taxon>Actinomycetes</taxon>
        <taxon>Micrococcales</taxon>
        <taxon>Kytococcaceae</taxon>
        <taxon>Kytococcus</taxon>
    </lineage>
</organism>
<dbReference type="HOGENOM" id="CLU_012312_5_0_11"/>
<evidence type="ECO:0000256" key="6">
    <source>
        <dbReference type="ARBA" id="ARBA00022777"/>
    </source>
</evidence>
<name>C7NIS1_KYTSD</name>
<dbReference type="PROSITE" id="PS51093">
    <property type="entry name" value="PTS_EIIA_TYPE_1"/>
    <property type="match status" value="1"/>
</dbReference>
<accession>C7NIS1</accession>
<keyword evidence="5" id="KW-0598">Phosphotransferase system</keyword>
<gene>
    <name evidence="8" type="ordered locus">Ksed_16940</name>
</gene>
<evidence type="ECO:0000256" key="4">
    <source>
        <dbReference type="ARBA" id="ARBA00022679"/>
    </source>
</evidence>
<dbReference type="Proteomes" id="UP000006666">
    <property type="component" value="Chromosome"/>
</dbReference>
<sequence length="151" mass="15278">MTDVLAPCAGTVLPLAEVPDQVFATQMVGAGVAVDPLRPEGNPGRVTVVSPLAGTLLKVHPHAFVVMGEGQGVLVHLGIDTVQLEGEGFEVHVAEKDTVAAGDPIVSWDPAAVDAGGRSALVPVVVMDSPADSIEPAATGEVTTGQVLFAL</sequence>
<dbReference type="PROSITE" id="PS00371">
    <property type="entry name" value="PTS_EIIA_TYPE_1_HIS"/>
    <property type="match status" value="1"/>
</dbReference>
<dbReference type="PANTHER" id="PTHR45008">
    <property type="entry name" value="PTS SYSTEM GLUCOSE-SPECIFIC EIIA COMPONENT"/>
    <property type="match status" value="1"/>
</dbReference>
<keyword evidence="4" id="KW-0808">Transferase</keyword>
<dbReference type="InterPro" id="IPR050890">
    <property type="entry name" value="PTS_EIIA_component"/>
</dbReference>
<dbReference type="Pfam" id="PF00358">
    <property type="entry name" value="PTS_EIIA_1"/>
    <property type="match status" value="1"/>
</dbReference>
<keyword evidence="2" id="KW-0813">Transport</keyword>
<evidence type="ECO:0000256" key="2">
    <source>
        <dbReference type="ARBA" id="ARBA00022448"/>
    </source>
</evidence>
<dbReference type="RefSeq" id="WP_015779654.1">
    <property type="nucleotide sequence ID" value="NC_013169.1"/>
</dbReference>
<dbReference type="SUPFAM" id="SSF51261">
    <property type="entry name" value="Duplicated hybrid motif"/>
    <property type="match status" value="1"/>
</dbReference>
<evidence type="ECO:0000313" key="8">
    <source>
        <dbReference type="EMBL" id="ACV06709.1"/>
    </source>
</evidence>
<dbReference type="GO" id="GO:0009401">
    <property type="term" value="P:phosphoenolpyruvate-dependent sugar phosphotransferase system"/>
    <property type="evidence" value="ECO:0007669"/>
    <property type="project" value="UniProtKB-KW"/>
</dbReference>
<evidence type="ECO:0000313" key="9">
    <source>
        <dbReference type="Proteomes" id="UP000006666"/>
    </source>
</evidence>
<dbReference type="NCBIfam" id="TIGR00830">
    <property type="entry name" value="PTBA"/>
    <property type="match status" value="1"/>
</dbReference>
<evidence type="ECO:0000256" key="1">
    <source>
        <dbReference type="ARBA" id="ARBA00004496"/>
    </source>
</evidence>
<dbReference type="PANTHER" id="PTHR45008:SF1">
    <property type="entry name" value="PTS SYSTEM GLUCOSE-SPECIFIC EIIA COMPONENT"/>
    <property type="match status" value="1"/>
</dbReference>
<dbReference type="GO" id="GO:0005737">
    <property type="term" value="C:cytoplasm"/>
    <property type="evidence" value="ECO:0007669"/>
    <property type="project" value="UniProtKB-SubCell"/>
</dbReference>
<proteinExistence type="predicted"/>
<dbReference type="GO" id="GO:0016301">
    <property type="term" value="F:kinase activity"/>
    <property type="evidence" value="ECO:0007669"/>
    <property type="project" value="UniProtKB-KW"/>
</dbReference>